<sequence length="161" mass="18222">AVECCKKKSAIEPTSADKLLVISPNREQLSDDDLDNLNDLNTSGNKEKLGHRRVDEAGNVTYKKCSTDELMKSLQIGLTYALGKHHQPQRQVLLQDFQQIEYVDFPHEGSNVTPSHSYPDFRLKTYAQTAFRFFRNAFGVEPSSFMVSLCSNEFYELPNAG</sequence>
<comment type="caution">
    <text evidence="2">The sequence shown here is derived from an EMBL/GenBank/DDBJ whole genome shotgun (WGS) entry which is preliminary data.</text>
</comment>
<dbReference type="EMBL" id="CAJOBA010085567">
    <property type="protein sequence ID" value="CAF4461719.1"/>
    <property type="molecule type" value="Genomic_DNA"/>
</dbReference>
<name>A0A8S2WTQ3_9BILA</name>
<dbReference type="GO" id="GO:0005886">
    <property type="term" value="C:plasma membrane"/>
    <property type="evidence" value="ECO:0007669"/>
    <property type="project" value="TreeGrafter"/>
</dbReference>
<dbReference type="Proteomes" id="UP000677228">
    <property type="component" value="Unassembled WGS sequence"/>
</dbReference>
<dbReference type="Proteomes" id="UP000682733">
    <property type="component" value="Unassembled WGS sequence"/>
</dbReference>
<dbReference type="GO" id="GO:0016308">
    <property type="term" value="F:1-phosphatidylinositol-4-phosphate 5-kinase activity"/>
    <property type="evidence" value="ECO:0007669"/>
    <property type="project" value="TreeGrafter"/>
</dbReference>
<dbReference type="SUPFAM" id="SSF56104">
    <property type="entry name" value="SAICAR synthase-like"/>
    <property type="match status" value="1"/>
</dbReference>
<reference evidence="2" key="1">
    <citation type="submission" date="2021-02" db="EMBL/GenBank/DDBJ databases">
        <authorList>
            <person name="Nowell W R."/>
        </authorList>
    </citation>
    <scope>NUCLEOTIDE SEQUENCE</scope>
</reference>
<dbReference type="PANTHER" id="PTHR23086:SF101">
    <property type="entry name" value="LP03320P-RELATED"/>
    <property type="match status" value="1"/>
</dbReference>
<dbReference type="EMBL" id="CAJNOK010059658">
    <property type="protein sequence ID" value="CAF1633231.1"/>
    <property type="molecule type" value="Genomic_DNA"/>
</dbReference>
<gene>
    <name evidence="1" type="ORF">OVA965_LOCUS43853</name>
    <name evidence="2" type="ORF">TMI583_LOCUS46289</name>
</gene>
<feature type="non-terminal residue" evidence="2">
    <location>
        <position position="1"/>
    </location>
</feature>
<evidence type="ECO:0000313" key="2">
    <source>
        <dbReference type="EMBL" id="CAF4461719.1"/>
    </source>
</evidence>
<dbReference type="GO" id="GO:0046854">
    <property type="term" value="P:phosphatidylinositol phosphate biosynthetic process"/>
    <property type="evidence" value="ECO:0007669"/>
    <property type="project" value="TreeGrafter"/>
</dbReference>
<evidence type="ECO:0000313" key="1">
    <source>
        <dbReference type="EMBL" id="CAF1633231.1"/>
    </source>
</evidence>
<organism evidence="2 3">
    <name type="scientific">Didymodactylos carnosus</name>
    <dbReference type="NCBI Taxonomy" id="1234261"/>
    <lineage>
        <taxon>Eukaryota</taxon>
        <taxon>Metazoa</taxon>
        <taxon>Spiralia</taxon>
        <taxon>Gnathifera</taxon>
        <taxon>Rotifera</taxon>
        <taxon>Eurotatoria</taxon>
        <taxon>Bdelloidea</taxon>
        <taxon>Philodinida</taxon>
        <taxon>Philodinidae</taxon>
        <taxon>Didymodactylos</taxon>
    </lineage>
</organism>
<dbReference type="AlphaFoldDB" id="A0A8S2WTQ3"/>
<protein>
    <submittedName>
        <fullName evidence="2">Uncharacterized protein</fullName>
    </submittedName>
</protein>
<evidence type="ECO:0000313" key="3">
    <source>
        <dbReference type="Proteomes" id="UP000682733"/>
    </source>
</evidence>
<dbReference type="InterPro" id="IPR023610">
    <property type="entry name" value="PInositol-4/5-P-5/4-kinase"/>
</dbReference>
<accession>A0A8S2WTQ3</accession>
<proteinExistence type="predicted"/>
<dbReference type="Gene3D" id="3.30.800.10">
    <property type="entry name" value="Phosphatidylinositol Phosphate Kinase II Beta"/>
    <property type="match status" value="1"/>
</dbReference>
<dbReference type="PANTHER" id="PTHR23086">
    <property type="entry name" value="PHOSPHATIDYLINOSITOL-4-PHOSPHATE 5-KINASE"/>
    <property type="match status" value="1"/>
</dbReference>
<dbReference type="InterPro" id="IPR027484">
    <property type="entry name" value="PInositol-4-P-5-kinase_N"/>
</dbReference>
<feature type="non-terminal residue" evidence="2">
    <location>
        <position position="161"/>
    </location>
</feature>